<dbReference type="Proteomes" id="UP001497516">
    <property type="component" value="Chromosome 7"/>
</dbReference>
<keyword evidence="2" id="KW-1185">Reference proteome</keyword>
<dbReference type="EMBL" id="OZ034820">
    <property type="protein sequence ID" value="CAL1402459.1"/>
    <property type="molecule type" value="Genomic_DNA"/>
</dbReference>
<gene>
    <name evidence="1" type="ORF">LTRI10_LOCUS42455</name>
</gene>
<name>A0AAV2FWX9_9ROSI</name>
<protein>
    <submittedName>
        <fullName evidence="1">Uncharacterized protein</fullName>
    </submittedName>
</protein>
<reference evidence="1 2" key="1">
    <citation type="submission" date="2024-04" db="EMBL/GenBank/DDBJ databases">
        <authorList>
            <person name="Fracassetti M."/>
        </authorList>
    </citation>
    <scope>NUCLEOTIDE SEQUENCE [LARGE SCALE GENOMIC DNA]</scope>
</reference>
<evidence type="ECO:0000313" key="1">
    <source>
        <dbReference type="EMBL" id="CAL1402459.1"/>
    </source>
</evidence>
<dbReference type="AlphaFoldDB" id="A0AAV2FWX9"/>
<proteinExistence type="predicted"/>
<evidence type="ECO:0000313" key="2">
    <source>
        <dbReference type="Proteomes" id="UP001497516"/>
    </source>
</evidence>
<organism evidence="1 2">
    <name type="scientific">Linum trigynum</name>
    <dbReference type="NCBI Taxonomy" id="586398"/>
    <lineage>
        <taxon>Eukaryota</taxon>
        <taxon>Viridiplantae</taxon>
        <taxon>Streptophyta</taxon>
        <taxon>Embryophyta</taxon>
        <taxon>Tracheophyta</taxon>
        <taxon>Spermatophyta</taxon>
        <taxon>Magnoliopsida</taxon>
        <taxon>eudicotyledons</taxon>
        <taxon>Gunneridae</taxon>
        <taxon>Pentapetalae</taxon>
        <taxon>rosids</taxon>
        <taxon>fabids</taxon>
        <taxon>Malpighiales</taxon>
        <taxon>Linaceae</taxon>
        <taxon>Linum</taxon>
    </lineage>
</organism>
<accession>A0AAV2FWX9</accession>
<dbReference type="PANTHER" id="PTHR33168">
    <property type="entry name" value="STRESS INDUCED PROTEIN-RELATED"/>
    <property type="match status" value="1"/>
</dbReference>
<sequence>MAQAWLHLWQRPRTAAVDCTATTEAETHNVAGVRTPCCCGCLTKLIRKLRKQGRMMIRAAAAGSSRQQTFQCRYDPLSYSLNFERSLLDDDEDYFQFCAFSSRFAAHPSSRSSVAAAT</sequence>